<dbReference type="Pfam" id="PF04851">
    <property type="entry name" value="ResIII"/>
    <property type="match status" value="1"/>
</dbReference>
<dbReference type="GO" id="GO:0000112">
    <property type="term" value="C:nucleotide-excision repair factor 3 complex"/>
    <property type="evidence" value="ECO:0007669"/>
    <property type="project" value="TreeGrafter"/>
</dbReference>
<evidence type="ECO:0000256" key="4">
    <source>
        <dbReference type="ARBA" id="ARBA00022763"/>
    </source>
</evidence>
<dbReference type="Pfam" id="PF13625">
    <property type="entry name" value="Helicase_C_3"/>
    <property type="match status" value="1"/>
</dbReference>
<keyword evidence="4" id="KW-0227">DNA damage</keyword>
<dbReference type="InterPro" id="IPR001650">
    <property type="entry name" value="Helicase_C-like"/>
</dbReference>
<dbReference type="Gene3D" id="3.40.50.300">
    <property type="entry name" value="P-loop containing nucleotide triphosphate hydrolases"/>
    <property type="match status" value="2"/>
</dbReference>
<evidence type="ECO:0000256" key="14">
    <source>
        <dbReference type="ARBA" id="ARBA00044799"/>
    </source>
</evidence>
<dbReference type="CDD" id="cd18789">
    <property type="entry name" value="SF2_C_XPB"/>
    <property type="match status" value="1"/>
</dbReference>
<keyword evidence="6" id="KW-0347">Helicase</keyword>
<dbReference type="PROSITE" id="PS51192">
    <property type="entry name" value="HELICASE_ATP_BIND_1"/>
    <property type="match status" value="1"/>
</dbReference>
<evidence type="ECO:0000259" key="19">
    <source>
        <dbReference type="PROSITE" id="PS51194"/>
    </source>
</evidence>
<keyword evidence="5" id="KW-0378">Hydrolase</keyword>
<dbReference type="GO" id="GO:0016787">
    <property type="term" value="F:hydrolase activity"/>
    <property type="evidence" value="ECO:0007669"/>
    <property type="project" value="UniProtKB-KW"/>
</dbReference>
<keyword evidence="3" id="KW-0547">Nucleotide-binding</keyword>
<evidence type="ECO:0000256" key="17">
    <source>
        <dbReference type="SAM" id="MobiDB-lite"/>
    </source>
</evidence>
<evidence type="ECO:0000256" key="8">
    <source>
        <dbReference type="ARBA" id="ARBA00023125"/>
    </source>
</evidence>
<dbReference type="InterPro" id="IPR032438">
    <property type="entry name" value="ERCC3_RAD25_C"/>
</dbReference>
<evidence type="ECO:0000256" key="11">
    <source>
        <dbReference type="ARBA" id="ARBA00023242"/>
    </source>
</evidence>
<dbReference type="FunFam" id="3.40.50.300:FF:000117">
    <property type="entry name" value="Putative DNA repair helicase rad25"/>
    <property type="match status" value="1"/>
</dbReference>
<dbReference type="FunFam" id="3.40.50.300:FF:000077">
    <property type="entry name" value="Probable DNA repair helicase RAD25"/>
    <property type="match status" value="1"/>
</dbReference>
<dbReference type="EMBL" id="JQDR03008261">
    <property type="protein sequence ID" value="KAA0197403.1"/>
    <property type="molecule type" value="Genomic_DNA"/>
</dbReference>
<comment type="similarity">
    <text evidence="2">Belongs to the helicase family. RAD25/XPB subfamily.</text>
</comment>
<feature type="compositionally biased region" description="Polar residues" evidence="17">
    <location>
        <begin position="238"/>
        <end position="248"/>
    </location>
</feature>
<feature type="region of interest" description="Disordered" evidence="17">
    <location>
        <begin position="752"/>
        <end position="777"/>
    </location>
</feature>
<comment type="catalytic activity">
    <reaction evidence="16">
        <text>ATP + H2O = ADP + phosphate + H(+)</text>
        <dbReference type="Rhea" id="RHEA:13065"/>
        <dbReference type="ChEBI" id="CHEBI:15377"/>
        <dbReference type="ChEBI" id="CHEBI:15378"/>
        <dbReference type="ChEBI" id="CHEBI:30616"/>
        <dbReference type="ChEBI" id="CHEBI:43474"/>
        <dbReference type="ChEBI" id="CHEBI:456216"/>
        <dbReference type="EC" id="5.6.2.4"/>
    </reaction>
</comment>
<evidence type="ECO:0000256" key="5">
    <source>
        <dbReference type="ARBA" id="ARBA00022801"/>
    </source>
</evidence>
<evidence type="ECO:0000256" key="10">
    <source>
        <dbReference type="ARBA" id="ARBA00023235"/>
    </source>
</evidence>
<feature type="domain" description="Helicase C-terminal" evidence="19">
    <location>
        <begin position="560"/>
        <end position="714"/>
    </location>
</feature>
<reference evidence="20" key="3">
    <citation type="submission" date="2019-06" db="EMBL/GenBank/DDBJ databases">
        <authorList>
            <person name="Poynton C."/>
            <person name="Hasenbein S."/>
            <person name="Benoit J.B."/>
            <person name="Sepulveda M.S."/>
            <person name="Poelchau M.F."/>
            <person name="Murali S.C."/>
            <person name="Chen S."/>
            <person name="Glastad K.M."/>
            <person name="Werren J.H."/>
            <person name="Vineis J.H."/>
            <person name="Bowen J.L."/>
            <person name="Friedrich M."/>
            <person name="Jones J."/>
            <person name="Robertson H.M."/>
            <person name="Feyereisen R."/>
            <person name="Mechler-Hickson A."/>
            <person name="Mathers N."/>
            <person name="Lee C.E."/>
            <person name="Colbourne J.K."/>
            <person name="Biales A."/>
            <person name="Johnston J.S."/>
            <person name="Wellborn G.A."/>
            <person name="Rosendale A.J."/>
            <person name="Cridge A.G."/>
            <person name="Munoz-Torres M.C."/>
            <person name="Bain P.A."/>
            <person name="Manny A.R."/>
            <person name="Major K.M."/>
            <person name="Lambert F.N."/>
            <person name="Vulpe C.D."/>
            <person name="Tuck P."/>
            <person name="Blalock B.J."/>
            <person name="Lin Y.-Y."/>
            <person name="Smith M.E."/>
            <person name="Ochoa-Acuna H."/>
            <person name="Chen M.-J.M."/>
            <person name="Childers C.P."/>
            <person name="Qu J."/>
            <person name="Dugan S."/>
            <person name="Lee S.L."/>
            <person name="Chao H."/>
            <person name="Dinh H."/>
            <person name="Han Y."/>
            <person name="Doddapaneni H."/>
            <person name="Worley K.C."/>
            <person name="Muzny D.M."/>
            <person name="Gibbs R.A."/>
            <person name="Richards S."/>
        </authorList>
    </citation>
    <scope>NUCLEOTIDE SEQUENCE</scope>
    <source>
        <strain evidence="20">HAZT.00-mixed</strain>
        <tissue evidence="20">Whole organism</tissue>
    </source>
</reference>
<name>A0A6A0H4K3_HYAAZ</name>
<dbReference type="GO" id="GO:0006289">
    <property type="term" value="P:nucleotide-excision repair"/>
    <property type="evidence" value="ECO:0007669"/>
    <property type="project" value="InterPro"/>
</dbReference>
<protein>
    <recommendedName>
        <fullName evidence="14">General transcription and DNA repair factor IIH helicase/translocase subunit XPB</fullName>
        <ecNumber evidence="13">5.6.2.4</ecNumber>
    </recommendedName>
    <alternativeName>
        <fullName evidence="15">DNA 3'-5' helicase/translocase XPB</fullName>
    </alternativeName>
</protein>
<keyword evidence="10" id="KW-0413">Isomerase</keyword>
<dbReference type="PANTHER" id="PTHR11274:SF0">
    <property type="entry name" value="GENERAL TRANSCRIPTION AND DNA REPAIR FACTOR IIH HELICASE SUBUNIT XPB"/>
    <property type="match status" value="1"/>
</dbReference>
<evidence type="ECO:0000256" key="2">
    <source>
        <dbReference type="ARBA" id="ARBA00006637"/>
    </source>
</evidence>
<comment type="caution">
    <text evidence="20">The sequence shown here is derived from an EMBL/GenBank/DDBJ whole genome shotgun (WGS) entry which is preliminary data.</text>
</comment>
<keyword evidence="8" id="KW-0238">DNA-binding</keyword>
<dbReference type="GO" id="GO:0005675">
    <property type="term" value="C:transcription factor TFIIH holo complex"/>
    <property type="evidence" value="ECO:0007669"/>
    <property type="project" value="TreeGrafter"/>
</dbReference>
<feature type="compositionally biased region" description="Acidic residues" evidence="17">
    <location>
        <begin position="19"/>
        <end position="28"/>
    </location>
</feature>
<evidence type="ECO:0000256" key="7">
    <source>
        <dbReference type="ARBA" id="ARBA00022840"/>
    </source>
</evidence>
<dbReference type="GO" id="GO:0006367">
    <property type="term" value="P:transcription initiation at RNA polymerase II promoter"/>
    <property type="evidence" value="ECO:0007669"/>
    <property type="project" value="InterPro"/>
</dbReference>
<dbReference type="AlphaFoldDB" id="A0A6A0H4K3"/>
<dbReference type="GO" id="GO:0003677">
    <property type="term" value="F:DNA binding"/>
    <property type="evidence" value="ECO:0007669"/>
    <property type="project" value="UniProtKB-KW"/>
</dbReference>
<gene>
    <name evidence="20" type="ORF">HAZT_HAZT008320</name>
</gene>
<feature type="region of interest" description="Disordered" evidence="17">
    <location>
        <begin position="1"/>
        <end position="35"/>
    </location>
</feature>
<evidence type="ECO:0000256" key="9">
    <source>
        <dbReference type="ARBA" id="ARBA00023204"/>
    </source>
</evidence>
<evidence type="ECO:0000256" key="13">
    <source>
        <dbReference type="ARBA" id="ARBA00034808"/>
    </source>
</evidence>
<comment type="subcellular location">
    <subcellularLocation>
        <location evidence="1">Nucleus</location>
    </subcellularLocation>
</comment>
<keyword evidence="11" id="KW-0539">Nucleus</keyword>
<feature type="compositionally biased region" description="Basic and acidic residues" evidence="17">
    <location>
        <begin position="1"/>
        <end position="10"/>
    </location>
</feature>
<dbReference type="InterPro" id="IPR006935">
    <property type="entry name" value="Helicase/UvrB_N"/>
</dbReference>
<dbReference type="GO" id="GO:0097550">
    <property type="term" value="C:transcription preinitiation complex"/>
    <property type="evidence" value="ECO:0007669"/>
    <property type="project" value="TreeGrafter"/>
</dbReference>
<dbReference type="PANTHER" id="PTHR11274">
    <property type="entry name" value="RAD25/XP-B DNA REPAIR HELICASE"/>
    <property type="match status" value="1"/>
</dbReference>
<dbReference type="InterPro" id="IPR001161">
    <property type="entry name" value="XPB/Ssl2"/>
</dbReference>
<dbReference type="SMART" id="SM00490">
    <property type="entry name" value="HELICc"/>
    <property type="match status" value="1"/>
</dbReference>
<dbReference type="OrthoDB" id="10262986at2759"/>
<dbReference type="SMART" id="SM00487">
    <property type="entry name" value="DEXDc"/>
    <property type="match status" value="1"/>
</dbReference>
<evidence type="ECO:0000256" key="3">
    <source>
        <dbReference type="ARBA" id="ARBA00022741"/>
    </source>
</evidence>
<evidence type="ECO:0000313" key="20">
    <source>
        <dbReference type="EMBL" id="KAA0197403.1"/>
    </source>
</evidence>
<evidence type="ECO:0000259" key="18">
    <source>
        <dbReference type="PROSITE" id="PS51192"/>
    </source>
</evidence>
<evidence type="ECO:0000256" key="6">
    <source>
        <dbReference type="ARBA" id="ARBA00022806"/>
    </source>
</evidence>
<proteinExistence type="inferred from homology"/>
<reference evidence="20" key="2">
    <citation type="journal article" date="2018" name="Environ. Sci. Technol.">
        <title>The Toxicogenome of Hyalella azteca: A Model for Sediment Ecotoxicology and Evolutionary Toxicology.</title>
        <authorList>
            <person name="Poynton H.C."/>
            <person name="Hasenbein S."/>
            <person name="Benoit J.B."/>
            <person name="Sepulveda M.S."/>
            <person name="Poelchau M.F."/>
            <person name="Hughes D.S.T."/>
            <person name="Murali S.C."/>
            <person name="Chen S."/>
            <person name="Glastad K.M."/>
            <person name="Goodisman M.A.D."/>
            <person name="Werren J.H."/>
            <person name="Vineis J.H."/>
            <person name="Bowen J.L."/>
            <person name="Friedrich M."/>
            <person name="Jones J."/>
            <person name="Robertson H.M."/>
            <person name="Feyereisen R."/>
            <person name="Mechler-Hickson A."/>
            <person name="Mathers N."/>
            <person name="Lee C.E."/>
            <person name="Colbourne J.K."/>
            <person name="Biales A."/>
            <person name="Johnston J.S."/>
            <person name="Wellborn G.A."/>
            <person name="Rosendale A.J."/>
            <person name="Cridge A.G."/>
            <person name="Munoz-Torres M.C."/>
            <person name="Bain P.A."/>
            <person name="Manny A.R."/>
            <person name="Major K.M."/>
            <person name="Lambert F.N."/>
            <person name="Vulpe C.D."/>
            <person name="Tuck P."/>
            <person name="Blalock B.J."/>
            <person name="Lin Y.Y."/>
            <person name="Smith M.E."/>
            <person name="Ochoa-Acuna H."/>
            <person name="Chen M.M."/>
            <person name="Childers C.P."/>
            <person name="Qu J."/>
            <person name="Dugan S."/>
            <person name="Lee S.L."/>
            <person name="Chao H."/>
            <person name="Dinh H."/>
            <person name="Han Y."/>
            <person name="Doddapaneni H."/>
            <person name="Worley K.C."/>
            <person name="Muzny D.M."/>
            <person name="Gibbs R.A."/>
            <person name="Richards S."/>
        </authorList>
    </citation>
    <scope>NUCLEOTIDE SEQUENCE</scope>
    <source>
        <strain evidence="20">HAZT.00-mixed</strain>
        <tissue evidence="20">Whole organism</tissue>
    </source>
</reference>
<keyword evidence="7" id="KW-0067">ATP-binding</keyword>
<dbReference type="Proteomes" id="UP000711488">
    <property type="component" value="Unassembled WGS sequence"/>
</dbReference>
<feature type="domain" description="Helicase ATP-binding" evidence="18">
    <location>
        <begin position="343"/>
        <end position="504"/>
    </location>
</feature>
<dbReference type="SUPFAM" id="SSF52540">
    <property type="entry name" value="P-loop containing nucleoside triphosphate hydrolases"/>
    <property type="match status" value="2"/>
</dbReference>
<comment type="catalytic activity">
    <reaction evidence="12">
        <text>Couples ATP hydrolysis with the unwinding of duplex DNA by translocating in the 3'-5' direction.</text>
        <dbReference type="EC" id="5.6.2.4"/>
    </reaction>
</comment>
<evidence type="ECO:0000256" key="1">
    <source>
        <dbReference type="ARBA" id="ARBA00004123"/>
    </source>
</evidence>
<dbReference type="InterPro" id="IPR014001">
    <property type="entry name" value="Helicase_ATP-bd"/>
</dbReference>
<reference evidence="20" key="1">
    <citation type="submission" date="2014-08" db="EMBL/GenBank/DDBJ databases">
        <authorList>
            <person name="Murali S."/>
            <person name="Richards S."/>
            <person name="Bandaranaike D."/>
            <person name="Bellair M."/>
            <person name="Blankenburg K."/>
            <person name="Chao H."/>
            <person name="Dinh H."/>
            <person name="Doddapaneni H."/>
            <person name="Dugan-Rocha S."/>
            <person name="Elkadiri S."/>
            <person name="Gnanaolivu R."/>
            <person name="Hughes D."/>
            <person name="Lee S."/>
            <person name="Li M."/>
            <person name="Ming W."/>
            <person name="Munidasa M."/>
            <person name="Muniz J."/>
            <person name="Nguyen L."/>
            <person name="Osuji N."/>
            <person name="Pu L.-L."/>
            <person name="Puazo M."/>
            <person name="Skinner E."/>
            <person name="Qu C."/>
            <person name="Quiroz J."/>
            <person name="Raj R."/>
            <person name="Weissenberger G."/>
            <person name="Xin Y."/>
            <person name="Zou X."/>
            <person name="Han Y."/>
            <person name="Worley K."/>
            <person name="Muzny D."/>
            <person name="Gibbs R."/>
        </authorList>
    </citation>
    <scope>NUCLEOTIDE SEQUENCE</scope>
    <source>
        <strain evidence="20">HAZT.00-mixed</strain>
        <tissue evidence="20">Whole organism</tissue>
    </source>
</reference>
<organism evidence="20">
    <name type="scientific">Hyalella azteca</name>
    <name type="common">Amphipod</name>
    <dbReference type="NCBI Taxonomy" id="294128"/>
    <lineage>
        <taxon>Eukaryota</taxon>
        <taxon>Metazoa</taxon>
        <taxon>Ecdysozoa</taxon>
        <taxon>Arthropoda</taxon>
        <taxon>Crustacea</taxon>
        <taxon>Multicrustacea</taxon>
        <taxon>Malacostraca</taxon>
        <taxon>Eumalacostraca</taxon>
        <taxon>Peracarida</taxon>
        <taxon>Amphipoda</taxon>
        <taxon>Senticaudata</taxon>
        <taxon>Talitrida</taxon>
        <taxon>Talitroidea</taxon>
        <taxon>Hyalellidae</taxon>
        <taxon>Hyalella</taxon>
    </lineage>
</organism>
<dbReference type="GO" id="GO:0005524">
    <property type="term" value="F:ATP binding"/>
    <property type="evidence" value="ECO:0007669"/>
    <property type="project" value="UniProtKB-KW"/>
</dbReference>
<evidence type="ECO:0000256" key="16">
    <source>
        <dbReference type="ARBA" id="ARBA00048988"/>
    </source>
</evidence>
<sequence>MGKKSKNFDKGKKRRRDDSDDDDLDDLEGIPQASTQNVEVSECEGVYIRVLADSKERSLVDIPKDEFGAQDFRSIMELRDDHNSRPLWVAPNGHIFLEAFSPVYKHAKDFLITIAEPVCRPEHIHEYKLTAYSLYAAVSVGLQTNDIVDYLKRLSKTTLPSGICDFIEACTLSYGKVKLVLKRNRYYVESDFPDVIQTLIKNAAIQECMLRPDEGLVSTEKQKVSSIVFTSHQGQMAGETQDTTTLDQNGEPKDDLVPEDIASFYDKIDKADDEEEEDKDLKTLSFEITQDKIELLQKTCIGLDYPLLAEYDFKNDTVNDDIKIDLKPSAVLRPYQEKSLRKMFGNGRARSGIIVLPCGAGKSLVGVTACCTVNKKALVLCNSGVSVEQWKQQFKMWSTATDDMICRFTSDAKDKPYNAGILVTTYAMISHQQKRAYEAEQTMQWLKEQEWGIMVLDEVHTIPAKMFRRVLTIVQAHCKLGLTATLVREDDKIADLNFLIGPKLYEANWLELQKEGFIAKVQCAEVWCPMTPEFYKEYLTGKVSDQKIKLLCAMNPNKFRTCQFLIKYHEQRCDKIIVFIDEVFALRHYAMAMNKPFICGKTSQKERMMIIQNFKLNPKVNTIFFSRVADTSFDIPEANVLIEISSQGGSRRQEAQRLGRILRAKKSAVAENFNAFFYALLSQDTREMGYSRKRQSFLINQGYAYQVITPNKLTGYDKEELLYSSKEDKLGLLESILAAAESDLYEEGVTELGGKPAPSGGGAAFQRRPGSMASVSGGDDAIYAERRKHVPNKEHKHALFKKFRS</sequence>
<dbReference type="InterPro" id="IPR032830">
    <property type="entry name" value="XPB/Ssl2_N"/>
</dbReference>
<dbReference type="NCBIfam" id="TIGR00603">
    <property type="entry name" value="rad25"/>
    <property type="match status" value="1"/>
</dbReference>
<accession>A0A6A0H4K3</accession>
<evidence type="ECO:0000256" key="15">
    <source>
        <dbReference type="ARBA" id="ARBA00044810"/>
    </source>
</evidence>
<feature type="region of interest" description="Disordered" evidence="17">
    <location>
        <begin position="238"/>
        <end position="257"/>
    </location>
</feature>
<dbReference type="PROSITE" id="PS51194">
    <property type="entry name" value="HELICASE_CTER"/>
    <property type="match status" value="1"/>
</dbReference>
<dbReference type="GO" id="GO:0043138">
    <property type="term" value="F:3'-5' DNA helicase activity"/>
    <property type="evidence" value="ECO:0007669"/>
    <property type="project" value="UniProtKB-EC"/>
</dbReference>
<dbReference type="PRINTS" id="PR00851">
    <property type="entry name" value="XRODRMPGMNTB"/>
</dbReference>
<keyword evidence="9" id="KW-0234">DNA repair</keyword>
<dbReference type="Pfam" id="PF16203">
    <property type="entry name" value="ERCC3_RAD25_C"/>
    <property type="match status" value="1"/>
</dbReference>
<evidence type="ECO:0000256" key="12">
    <source>
        <dbReference type="ARBA" id="ARBA00034617"/>
    </source>
</evidence>
<dbReference type="InterPro" id="IPR050615">
    <property type="entry name" value="ATP-dep_DNA_Helicase"/>
</dbReference>
<dbReference type="EC" id="5.6.2.4" evidence="13"/>
<dbReference type="InterPro" id="IPR027417">
    <property type="entry name" value="P-loop_NTPase"/>
</dbReference>
<dbReference type="CDD" id="cd18029">
    <property type="entry name" value="DEXHc_XPB"/>
    <property type="match status" value="1"/>
</dbReference>